<dbReference type="Pfam" id="PF10153">
    <property type="entry name" value="Efg1"/>
    <property type="match status" value="1"/>
</dbReference>
<feature type="coiled-coil region" evidence="8">
    <location>
        <begin position="71"/>
        <end position="140"/>
    </location>
</feature>
<evidence type="ECO:0000256" key="7">
    <source>
        <dbReference type="ARBA" id="ARBA00023242"/>
    </source>
</evidence>
<sequence length="294" mass="33895">MAPNNNNQRSYHKQENNRYNPYPKFSNFKKSGKPKTKSLDLKELTSISKIKSKLRDTSRLLKKPNLNSTVRTEIERKVTNLESLLKERELEEKRKSFNEKNKGIMHIEKKKCLRSLKQLTKQLEEVDQDNEEELEKLEQTLFDANLNLNYIKYYPVTEDKYYPLFGSNQKGKALEMKESIRDQIKARMLSGEFEDDENSDAEEGQSKPKAHKAISKLAKADTEEKPKKNAILNDDFFAVGASNGNDNEVEESTNTIEQDNGDNDDDDEESSESDDRESESDEESSNSSESENSE</sequence>
<dbReference type="PANTHER" id="PTHR33911">
    <property type="entry name" value="RRNA-PROCESSING PROTEIN EFG1"/>
    <property type="match status" value="1"/>
</dbReference>
<dbReference type="STRING" id="796925.A0A137NWN1"/>
<evidence type="ECO:0000256" key="2">
    <source>
        <dbReference type="ARBA" id="ARBA00006916"/>
    </source>
</evidence>
<keyword evidence="7" id="KW-0539">Nucleus</keyword>
<evidence type="ECO:0000256" key="6">
    <source>
        <dbReference type="ARBA" id="ARBA00023054"/>
    </source>
</evidence>
<organism evidence="10 11">
    <name type="scientific">Conidiobolus coronatus (strain ATCC 28846 / CBS 209.66 / NRRL 28638)</name>
    <name type="common">Delacroixia coronata</name>
    <dbReference type="NCBI Taxonomy" id="796925"/>
    <lineage>
        <taxon>Eukaryota</taxon>
        <taxon>Fungi</taxon>
        <taxon>Fungi incertae sedis</taxon>
        <taxon>Zoopagomycota</taxon>
        <taxon>Entomophthoromycotina</taxon>
        <taxon>Entomophthoromycetes</taxon>
        <taxon>Entomophthorales</taxon>
        <taxon>Ancylistaceae</taxon>
        <taxon>Conidiobolus</taxon>
    </lineage>
</organism>
<dbReference type="InterPro" id="IPR019310">
    <property type="entry name" value="Efg1"/>
</dbReference>
<reference evidence="10 11" key="1">
    <citation type="journal article" date="2015" name="Genome Biol. Evol.">
        <title>Phylogenomic analyses indicate that early fungi evolved digesting cell walls of algal ancestors of land plants.</title>
        <authorList>
            <person name="Chang Y."/>
            <person name="Wang S."/>
            <person name="Sekimoto S."/>
            <person name="Aerts A.L."/>
            <person name="Choi C."/>
            <person name="Clum A."/>
            <person name="LaButti K.M."/>
            <person name="Lindquist E.A."/>
            <person name="Yee Ngan C."/>
            <person name="Ohm R.A."/>
            <person name="Salamov A.A."/>
            <person name="Grigoriev I.V."/>
            <person name="Spatafora J.W."/>
            <person name="Berbee M.L."/>
        </authorList>
    </citation>
    <scope>NUCLEOTIDE SEQUENCE [LARGE SCALE GENOMIC DNA]</scope>
    <source>
        <strain evidence="10 11">NRRL 28638</strain>
    </source>
</reference>
<evidence type="ECO:0000256" key="1">
    <source>
        <dbReference type="ARBA" id="ARBA00004604"/>
    </source>
</evidence>
<dbReference type="OrthoDB" id="47732at2759"/>
<dbReference type="GO" id="GO:0000462">
    <property type="term" value="P:maturation of SSU-rRNA from tricistronic rRNA transcript (SSU-rRNA, 5.8S rRNA, LSU-rRNA)"/>
    <property type="evidence" value="ECO:0007669"/>
    <property type="project" value="TreeGrafter"/>
</dbReference>
<dbReference type="GO" id="GO:0030688">
    <property type="term" value="C:preribosome, small subunit precursor"/>
    <property type="evidence" value="ECO:0007669"/>
    <property type="project" value="TreeGrafter"/>
</dbReference>
<evidence type="ECO:0000313" key="10">
    <source>
        <dbReference type="EMBL" id="KXN67167.1"/>
    </source>
</evidence>
<comment type="similarity">
    <text evidence="2">Belongs to the EFG1 family.</text>
</comment>
<dbReference type="EMBL" id="KQ964655">
    <property type="protein sequence ID" value="KXN67167.1"/>
    <property type="molecule type" value="Genomic_DNA"/>
</dbReference>
<feature type="compositionally biased region" description="Low complexity" evidence="9">
    <location>
        <begin position="285"/>
        <end position="294"/>
    </location>
</feature>
<evidence type="ECO:0000256" key="4">
    <source>
        <dbReference type="ARBA" id="ARBA00019827"/>
    </source>
</evidence>
<dbReference type="AlphaFoldDB" id="A0A137NWN1"/>
<dbReference type="InterPro" id="IPR050786">
    <property type="entry name" value="EFG1_rRNA-proc"/>
</dbReference>
<dbReference type="OMA" id="FEIDTHA"/>
<accession>A0A137NWN1</accession>
<name>A0A137NWN1_CONC2</name>
<dbReference type="GO" id="GO:0005730">
    <property type="term" value="C:nucleolus"/>
    <property type="evidence" value="ECO:0007669"/>
    <property type="project" value="UniProtKB-SubCell"/>
</dbReference>
<keyword evidence="11" id="KW-1185">Reference proteome</keyword>
<evidence type="ECO:0000313" key="11">
    <source>
        <dbReference type="Proteomes" id="UP000070444"/>
    </source>
</evidence>
<feature type="compositionally biased region" description="Basic and acidic residues" evidence="9">
    <location>
        <begin position="218"/>
        <end position="227"/>
    </location>
</feature>
<comment type="subcellular location">
    <subcellularLocation>
        <location evidence="1">Nucleus</location>
        <location evidence="1">Nucleolus</location>
    </subcellularLocation>
</comment>
<dbReference type="PANTHER" id="PTHR33911:SF1">
    <property type="entry name" value="RRNA-PROCESSING PROTEIN EFG1"/>
    <property type="match status" value="1"/>
</dbReference>
<evidence type="ECO:0000256" key="8">
    <source>
        <dbReference type="SAM" id="Coils"/>
    </source>
</evidence>
<feature type="compositionally biased region" description="Acidic residues" evidence="9">
    <location>
        <begin position="259"/>
        <end position="284"/>
    </location>
</feature>
<gene>
    <name evidence="10" type="ORF">CONCODRAFT_87126</name>
</gene>
<protein>
    <recommendedName>
        <fullName evidence="3">rRNA-processing protein EFG1</fullName>
    </recommendedName>
    <alternativeName>
        <fullName evidence="4">rRNA-processing protein efg1</fullName>
    </alternativeName>
</protein>
<feature type="compositionally biased region" description="Acidic residues" evidence="9">
    <location>
        <begin position="192"/>
        <end position="203"/>
    </location>
</feature>
<evidence type="ECO:0000256" key="5">
    <source>
        <dbReference type="ARBA" id="ARBA00022552"/>
    </source>
</evidence>
<feature type="region of interest" description="Disordered" evidence="9">
    <location>
        <begin position="1"/>
        <end position="38"/>
    </location>
</feature>
<keyword evidence="5" id="KW-0698">rRNA processing</keyword>
<evidence type="ECO:0000256" key="3">
    <source>
        <dbReference type="ARBA" id="ARBA00018689"/>
    </source>
</evidence>
<evidence type="ECO:0000256" key="9">
    <source>
        <dbReference type="SAM" id="MobiDB-lite"/>
    </source>
</evidence>
<feature type="region of interest" description="Disordered" evidence="9">
    <location>
        <begin position="187"/>
        <end position="294"/>
    </location>
</feature>
<dbReference type="Proteomes" id="UP000070444">
    <property type="component" value="Unassembled WGS sequence"/>
</dbReference>
<keyword evidence="6 8" id="KW-0175">Coiled coil</keyword>
<proteinExistence type="inferred from homology"/>
<feature type="compositionally biased region" description="Polar residues" evidence="9">
    <location>
        <begin position="242"/>
        <end position="256"/>
    </location>
</feature>